<dbReference type="EMBL" id="BSUZ01000001">
    <property type="protein sequence ID" value="GMA85143.1"/>
    <property type="molecule type" value="Genomic_DNA"/>
</dbReference>
<gene>
    <name evidence="1" type="ORF">GCM10025868_03930</name>
</gene>
<name>A0ABQ6JCF5_9ACTN</name>
<accession>A0ABQ6JCF5</accession>
<dbReference type="Proteomes" id="UP001157017">
    <property type="component" value="Unassembled WGS sequence"/>
</dbReference>
<protein>
    <submittedName>
        <fullName evidence="1">Uncharacterized protein</fullName>
    </submittedName>
</protein>
<keyword evidence="2" id="KW-1185">Reference proteome</keyword>
<sequence>MYSPGWIFCEAGSSAAASTNAFDVFTTPASCSVSPIRVALAPSATVTVTDPLPDPA</sequence>
<comment type="caution">
    <text evidence="1">The sequence shown here is derived from an EMBL/GenBank/DDBJ whole genome shotgun (WGS) entry which is preliminary data.</text>
</comment>
<reference evidence="2" key="1">
    <citation type="journal article" date="2019" name="Int. J. Syst. Evol. Microbiol.">
        <title>The Global Catalogue of Microorganisms (GCM) 10K type strain sequencing project: providing services to taxonomists for standard genome sequencing and annotation.</title>
        <authorList>
            <consortium name="The Broad Institute Genomics Platform"/>
            <consortium name="The Broad Institute Genome Sequencing Center for Infectious Disease"/>
            <person name="Wu L."/>
            <person name="Ma J."/>
        </authorList>
    </citation>
    <scope>NUCLEOTIDE SEQUENCE [LARGE SCALE GENOMIC DNA]</scope>
    <source>
        <strain evidence="2">NBRC 108730</strain>
    </source>
</reference>
<evidence type="ECO:0000313" key="2">
    <source>
        <dbReference type="Proteomes" id="UP001157017"/>
    </source>
</evidence>
<organism evidence="1 2">
    <name type="scientific">Angustibacter aerolatus</name>
    <dbReference type="NCBI Taxonomy" id="1162965"/>
    <lineage>
        <taxon>Bacteria</taxon>
        <taxon>Bacillati</taxon>
        <taxon>Actinomycetota</taxon>
        <taxon>Actinomycetes</taxon>
        <taxon>Kineosporiales</taxon>
        <taxon>Kineosporiaceae</taxon>
    </lineage>
</organism>
<evidence type="ECO:0000313" key="1">
    <source>
        <dbReference type="EMBL" id="GMA85143.1"/>
    </source>
</evidence>
<proteinExistence type="predicted"/>